<proteinExistence type="predicted"/>
<dbReference type="PANTHER" id="PTHR43163">
    <property type="entry name" value="DIPEPTIDE TRANSPORT SYSTEM PERMEASE PROTEIN DPPB-RELATED"/>
    <property type="match status" value="1"/>
</dbReference>
<dbReference type="AlphaFoldDB" id="A0A0F9FKV9"/>
<accession>A0A0F9FKV9</accession>
<evidence type="ECO:0000256" key="1">
    <source>
        <dbReference type="ARBA" id="ARBA00004651"/>
    </source>
</evidence>
<gene>
    <name evidence="9" type="ORF">LCGC14_2017990</name>
</gene>
<keyword evidence="2" id="KW-0813">Transport</keyword>
<dbReference type="InterPro" id="IPR000515">
    <property type="entry name" value="MetI-like"/>
</dbReference>
<dbReference type="EMBL" id="LAZR01023260">
    <property type="protein sequence ID" value="KKL79126.1"/>
    <property type="molecule type" value="Genomic_DNA"/>
</dbReference>
<evidence type="ECO:0000256" key="7">
    <source>
        <dbReference type="SAM" id="Phobius"/>
    </source>
</evidence>
<feature type="transmembrane region" description="Helical" evidence="7">
    <location>
        <begin position="20"/>
        <end position="42"/>
    </location>
</feature>
<keyword evidence="3" id="KW-1003">Cell membrane</keyword>
<dbReference type="Pfam" id="PF00528">
    <property type="entry name" value="BPD_transp_1"/>
    <property type="match status" value="1"/>
</dbReference>
<feature type="transmembrane region" description="Helical" evidence="7">
    <location>
        <begin position="62"/>
        <end position="88"/>
    </location>
</feature>
<evidence type="ECO:0000256" key="6">
    <source>
        <dbReference type="ARBA" id="ARBA00023136"/>
    </source>
</evidence>
<dbReference type="GO" id="GO:0055085">
    <property type="term" value="P:transmembrane transport"/>
    <property type="evidence" value="ECO:0007669"/>
    <property type="project" value="InterPro"/>
</dbReference>
<dbReference type="GO" id="GO:0005886">
    <property type="term" value="C:plasma membrane"/>
    <property type="evidence" value="ECO:0007669"/>
    <property type="project" value="UniProtKB-SubCell"/>
</dbReference>
<evidence type="ECO:0000256" key="5">
    <source>
        <dbReference type="ARBA" id="ARBA00022989"/>
    </source>
</evidence>
<evidence type="ECO:0000256" key="2">
    <source>
        <dbReference type="ARBA" id="ARBA00022448"/>
    </source>
</evidence>
<evidence type="ECO:0000259" key="8">
    <source>
        <dbReference type="PROSITE" id="PS50928"/>
    </source>
</evidence>
<feature type="domain" description="ABC transmembrane type-1" evidence="8">
    <location>
        <begin position="1"/>
        <end position="85"/>
    </location>
</feature>
<sequence>GLREQVVVFRHTIKNAMVPILTVLGPIFAILVTGSFIVERIFAINGVGRHFVDAVFERDYGVIMGTTIFYAVVIAVANLVVDILYAVVDPRIRYQ</sequence>
<evidence type="ECO:0000256" key="3">
    <source>
        <dbReference type="ARBA" id="ARBA00022475"/>
    </source>
</evidence>
<comment type="subcellular location">
    <subcellularLocation>
        <location evidence="1">Cell membrane</location>
        <topology evidence="1">Multi-pass membrane protein</topology>
    </subcellularLocation>
</comment>
<organism evidence="9">
    <name type="scientific">marine sediment metagenome</name>
    <dbReference type="NCBI Taxonomy" id="412755"/>
    <lineage>
        <taxon>unclassified sequences</taxon>
        <taxon>metagenomes</taxon>
        <taxon>ecological metagenomes</taxon>
    </lineage>
</organism>
<dbReference type="PANTHER" id="PTHR43163:SF6">
    <property type="entry name" value="DIPEPTIDE TRANSPORT SYSTEM PERMEASE PROTEIN DPPB-RELATED"/>
    <property type="match status" value="1"/>
</dbReference>
<keyword evidence="6 7" id="KW-0472">Membrane</keyword>
<protein>
    <recommendedName>
        <fullName evidence="8">ABC transmembrane type-1 domain-containing protein</fullName>
    </recommendedName>
</protein>
<keyword evidence="4 7" id="KW-0812">Transmembrane</keyword>
<evidence type="ECO:0000313" key="9">
    <source>
        <dbReference type="EMBL" id="KKL79126.1"/>
    </source>
</evidence>
<evidence type="ECO:0000256" key="4">
    <source>
        <dbReference type="ARBA" id="ARBA00022692"/>
    </source>
</evidence>
<dbReference type="PROSITE" id="PS50928">
    <property type="entry name" value="ABC_TM1"/>
    <property type="match status" value="1"/>
</dbReference>
<comment type="caution">
    <text evidence="9">The sequence shown here is derived from an EMBL/GenBank/DDBJ whole genome shotgun (WGS) entry which is preliminary data.</text>
</comment>
<keyword evidence="5 7" id="KW-1133">Transmembrane helix</keyword>
<name>A0A0F9FKV9_9ZZZZ</name>
<feature type="non-terminal residue" evidence="9">
    <location>
        <position position="1"/>
    </location>
</feature>
<reference evidence="9" key="1">
    <citation type="journal article" date="2015" name="Nature">
        <title>Complex archaea that bridge the gap between prokaryotes and eukaryotes.</title>
        <authorList>
            <person name="Spang A."/>
            <person name="Saw J.H."/>
            <person name="Jorgensen S.L."/>
            <person name="Zaremba-Niedzwiedzka K."/>
            <person name="Martijn J."/>
            <person name="Lind A.E."/>
            <person name="van Eijk R."/>
            <person name="Schleper C."/>
            <person name="Guy L."/>
            <person name="Ettema T.J."/>
        </authorList>
    </citation>
    <scope>NUCLEOTIDE SEQUENCE</scope>
</reference>